<dbReference type="Gene3D" id="3.40.850.10">
    <property type="entry name" value="Kinesin motor domain"/>
    <property type="match status" value="1"/>
</dbReference>
<evidence type="ECO:0000256" key="7">
    <source>
        <dbReference type="ARBA" id="ARBA00023203"/>
    </source>
</evidence>
<dbReference type="Proteomes" id="UP001165063">
    <property type="component" value="Unassembled WGS sequence"/>
</dbReference>
<dbReference type="SUPFAM" id="SSF52540">
    <property type="entry name" value="P-loop containing nucleoside triphosphate hydrolases"/>
    <property type="match status" value="1"/>
</dbReference>
<feature type="compositionally biased region" description="Basic and acidic residues" evidence="10">
    <location>
        <begin position="1269"/>
        <end position="1279"/>
    </location>
</feature>
<feature type="coiled-coil region" evidence="9">
    <location>
        <begin position="1430"/>
        <end position="1612"/>
    </location>
</feature>
<dbReference type="GO" id="GO:0005737">
    <property type="term" value="C:cytoplasm"/>
    <property type="evidence" value="ECO:0007669"/>
    <property type="project" value="TreeGrafter"/>
</dbReference>
<evidence type="ECO:0000313" key="13">
    <source>
        <dbReference type="Proteomes" id="UP001165063"/>
    </source>
</evidence>
<dbReference type="SMART" id="SM00242">
    <property type="entry name" value="MYSc"/>
    <property type="match status" value="1"/>
</dbReference>
<dbReference type="Gene3D" id="1.10.287.1490">
    <property type="match status" value="1"/>
</dbReference>
<dbReference type="GO" id="GO:0005524">
    <property type="term" value="F:ATP binding"/>
    <property type="evidence" value="ECO:0007669"/>
    <property type="project" value="UniProtKB-KW"/>
</dbReference>
<evidence type="ECO:0000256" key="5">
    <source>
        <dbReference type="ARBA" id="ARBA00023123"/>
    </source>
</evidence>
<dbReference type="GO" id="GO:0051015">
    <property type="term" value="F:actin filament binding"/>
    <property type="evidence" value="ECO:0007669"/>
    <property type="project" value="TreeGrafter"/>
</dbReference>
<keyword evidence="4 9" id="KW-0175">Coiled coil</keyword>
<feature type="region of interest" description="Disordered" evidence="10">
    <location>
        <begin position="720"/>
        <end position="771"/>
    </location>
</feature>
<dbReference type="PANTHER" id="PTHR13140">
    <property type="entry name" value="MYOSIN"/>
    <property type="match status" value="1"/>
</dbReference>
<feature type="compositionally biased region" description="Basic and acidic residues" evidence="10">
    <location>
        <begin position="734"/>
        <end position="760"/>
    </location>
</feature>
<gene>
    <name evidence="12" type="ORF">Amon01_000032200</name>
</gene>
<evidence type="ECO:0000256" key="2">
    <source>
        <dbReference type="ARBA" id="ARBA00022741"/>
    </source>
</evidence>
<evidence type="ECO:0000256" key="4">
    <source>
        <dbReference type="ARBA" id="ARBA00023054"/>
    </source>
</evidence>
<dbReference type="PRINTS" id="PR00193">
    <property type="entry name" value="MYOSINHEAVY"/>
</dbReference>
<sequence>MLKEFDLNRSIYDYGYLKNTNHTIPGINDKAEYKLLDSALDIMNFSETDKKNVFKILAIILHLGNITFKSSSDSSRQAFLEEKSNKVLGTLAKLFGISETAFKDSFMSSRVKAGRDIVKQQRTSSQAKFALDALAKSLYEMLFQYLVNKINENFDVNAVDAFEESNSVGILDIAGFEIFEKNSFEQLCINYTNEKLQQFFNHHMFVLEQSEYLKEGISWQYIDFGQELKPTIELIEGSSSKKVSVFSILNEECVVPKGSDRTFLEKLHRELENKDKSADKRKEKFKANKIRDGFIIKHYAGEVDYNVDGWLDKNKDPLSNTIVELLSNSSSPFIQELFDERALQHSNVSDSPVKGGRNNKSGMFRTAAQRHKQELQDLMNQLDHTQPHFVRCILPNTNKRPAEFNKKLVLEQLRCNGVLEGIRIARSGYPNKMDFHTFAEYYGILSDSLGSMKSSQRTPKQACELILKGLELDPDVYKIGITKLFFRNGVLADLEKQRDERLSIIFTGFKAACKGTLARLRFKSELAKLRASQLIVKNINNYVTVSKDPWFKMISQLKPMVANDDLTQTYYMQQVKTLEDQVANLEAQKISAKSKLEEDLEALKKDNDANHSLLKQKETQLNELNKKSVKLEKQVADLKETKSSLETKLESEEQDFNERIEALTKKTSQFEKSSESVKDEIEALKSTVSEKEKEIAKLKAKLDKVDPEVEKKLAEALTKLKSDNESLQRSVTRAGDKVDELKKSLKSKDSDMAALKREISSSKSQVSEYEKTKKKLTELKKSLEEKSAIAADSESVKRELEQVQKSLDEVNKKLEEQSKELEEKTAIANAAERLKLKYKQLKHDFKENKQLMEAKIRDEVEFNRGKKAHQMELQDLKDKLSAIEKELQMEKRINDGLSVQVKSMKDENQSLQKSNRSSGGSSSYFRAAAAANINLPTDVVQLREELVLLKTRLASEAFENRQLRAQLKNMGETPVIPSRSSSRASSLTLSQSGLSLSSLANGASHSRHSSGSGIGGNAELAIEKAATKRLEKLNIELQKELLQQKNANREARGSTTIEADYKTKYQFAEIQIKSLEEKLALYKSSGFNSVNSSYPRNPLKDSTREMNNLSNVMESSLLDKDAISMKQENLRLSSRLNEYQTKLKRMQISNDSTYIHQEQLAQLKSRLQVLESKNITLQDSVNFYKDRAENYYSKIEAAEIAVQTAKRAEMLVKNELAQTKDRLSKAQEEFKMSDVMVAKLSSQVREVERDLADKVFGLRQLQEQFDAMKSKHENDEEFRQSATFSQTKSKERELQMLNDDLVRLMNKETELNKMLKNVNLQLDVSKKEVRTLKFTNTEVTKENDHLKQTLTDAMNRAEKLMTEKQEYSMKLTTVSSQVNALKATNSDLLKERDSLLEAKRALELRVSNITGEFEKHLAKVKLDATNAVSVVQLTDQLKKSESEVTALKMKIHDFEEKVIGYDTKMQQMREDSLMVIEENKALVKFNKNLKSKMEQMEEDYNNEKMADSKHWTSRMNELEEKLMMQNATKRDEDQKLYNLNRSIKDLQNHNDIQEHTIQRYKHEIETLESQVTRMDATIQQLQKQDAETLLKYKRAAREINQFKEQNLLLEKELLDWRTAA</sequence>
<evidence type="ECO:0000256" key="3">
    <source>
        <dbReference type="ARBA" id="ARBA00022840"/>
    </source>
</evidence>
<evidence type="ECO:0000256" key="1">
    <source>
        <dbReference type="ARBA" id="ARBA00008314"/>
    </source>
</evidence>
<protein>
    <submittedName>
        <fullName evidence="12">Unnamed protein product</fullName>
    </submittedName>
</protein>
<dbReference type="EMBL" id="BSXU01000092">
    <property type="protein sequence ID" value="GMG19255.1"/>
    <property type="molecule type" value="Genomic_DNA"/>
</dbReference>
<keyword evidence="7 8" id="KW-0009">Actin-binding</keyword>
<comment type="caution">
    <text evidence="12">The sequence shown here is derived from an EMBL/GenBank/DDBJ whole genome shotgun (WGS) entry which is preliminary data.</text>
</comment>
<dbReference type="InterPro" id="IPR036961">
    <property type="entry name" value="Kinesin_motor_dom_sf"/>
</dbReference>
<keyword evidence="13" id="KW-1185">Reference proteome</keyword>
<dbReference type="GO" id="GO:0007015">
    <property type="term" value="P:actin filament organization"/>
    <property type="evidence" value="ECO:0007669"/>
    <property type="project" value="TreeGrafter"/>
</dbReference>
<accession>A0A9W7DC58</accession>
<evidence type="ECO:0000256" key="6">
    <source>
        <dbReference type="ARBA" id="ARBA00023175"/>
    </source>
</evidence>
<feature type="coiled-coil region" evidence="9">
    <location>
        <begin position="1160"/>
        <end position="1229"/>
    </location>
</feature>
<evidence type="ECO:0000313" key="12">
    <source>
        <dbReference type="EMBL" id="GMG19255.1"/>
    </source>
</evidence>
<reference evidence="12" key="1">
    <citation type="submission" date="2023-04" db="EMBL/GenBank/DDBJ databases">
        <title>Ambrosiozyma monospora NBRC 1965.</title>
        <authorList>
            <person name="Ichikawa N."/>
            <person name="Sato H."/>
            <person name="Tonouchi N."/>
        </authorList>
    </citation>
    <scope>NUCLEOTIDE SEQUENCE</scope>
    <source>
        <strain evidence="12">NBRC 1965</strain>
    </source>
</reference>
<dbReference type="PANTHER" id="PTHR13140:SF857">
    <property type="entry name" value="MYOSIN-11"/>
    <property type="match status" value="1"/>
</dbReference>
<keyword evidence="6" id="KW-0505">Motor protein</keyword>
<comment type="caution">
    <text evidence="8">Lacks conserved residue(s) required for the propagation of feature annotation.</text>
</comment>
<comment type="similarity">
    <text evidence="1 8">Belongs to the TRAFAC class myosin-kinesin ATPase superfamily. Myosin family.</text>
</comment>
<keyword evidence="5 8" id="KW-0518">Myosin</keyword>
<dbReference type="GO" id="GO:0016020">
    <property type="term" value="C:membrane"/>
    <property type="evidence" value="ECO:0007669"/>
    <property type="project" value="TreeGrafter"/>
</dbReference>
<feature type="region of interest" description="Disordered" evidence="10">
    <location>
        <begin position="1269"/>
        <end position="1290"/>
    </location>
</feature>
<dbReference type="Gene3D" id="6.20.240.20">
    <property type="match status" value="1"/>
</dbReference>
<dbReference type="GO" id="GO:0000146">
    <property type="term" value="F:microfilament motor activity"/>
    <property type="evidence" value="ECO:0007669"/>
    <property type="project" value="TreeGrafter"/>
</dbReference>
<feature type="region of interest" description="Actin-binding" evidence="8">
    <location>
        <begin position="375"/>
        <end position="397"/>
    </location>
</feature>
<feature type="coiled-coil region" evidence="9">
    <location>
        <begin position="1023"/>
        <end position="1085"/>
    </location>
</feature>
<dbReference type="Gene3D" id="1.20.120.720">
    <property type="entry name" value="Myosin VI head, motor domain, U50 subdomain"/>
    <property type="match status" value="1"/>
</dbReference>
<keyword evidence="2" id="KW-0547">Nucleotide-binding</keyword>
<evidence type="ECO:0000256" key="8">
    <source>
        <dbReference type="PROSITE-ProRule" id="PRU00782"/>
    </source>
</evidence>
<dbReference type="InterPro" id="IPR027417">
    <property type="entry name" value="P-loop_NTPase"/>
</dbReference>
<dbReference type="Pfam" id="PF00063">
    <property type="entry name" value="Myosin_head"/>
    <property type="match status" value="1"/>
</dbReference>
<dbReference type="InterPro" id="IPR001609">
    <property type="entry name" value="Myosin_head_motor_dom-like"/>
</dbReference>
<proteinExistence type="inferred from homology"/>
<dbReference type="Gene3D" id="4.10.270.10">
    <property type="entry name" value="Myosin, subunit A"/>
    <property type="match status" value="1"/>
</dbReference>
<dbReference type="Gene3D" id="1.20.58.530">
    <property type="match status" value="1"/>
</dbReference>
<feature type="domain" description="Myosin motor" evidence="11">
    <location>
        <begin position="1"/>
        <end position="499"/>
    </location>
</feature>
<keyword evidence="3" id="KW-0067">ATP-binding</keyword>
<dbReference type="OrthoDB" id="6108017at2759"/>
<name>A0A9W7DC58_AMBMO</name>
<organism evidence="12 13">
    <name type="scientific">Ambrosiozyma monospora</name>
    <name type="common">Yeast</name>
    <name type="synonym">Endomycopsis monosporus</name>
    <dbReference type="NCBI Taxonomy" id="43982"/>
    <lineage>
        <taxon>Eukaryota</taxon>
        <taxon>Fungi</taxon>
        <taxon>Dikarya</taxon>
        <taxon>Ascomycota</taxon>
        <taxon>Saccharomycotina</taxon>
        <taxon>Pichiomycetes</taxon>
        <taxon>Pichiales</taxon>
        <taxon>Pichiaceae</taxon>
        <taxon>Ambrosiozyma</taxon>
    </lineage>
</organism>
<dbReference type="Gene3D" id="1.10.10.820">
    <property type="match status" value="1"/>
</dbReference>
<evidence type="ECO:0000256" key="10">
    <source>
        <dbReference type="SAM" id="MobiDB-lite"/>
    </source>
</evidence>
<dbReference type="PROSITE" id="PS51456">
    <property type="entry name" value="MYOSIN_MOTOR"/>
    <property type="match status" value="1"/>
</dbReference>
<dbReference type="GO" id="GO:0016459">
    <property type="term" value="C:myosin complex"/>
    <property type="evidence" value="ECO:0007669"/>
    <property type="project" value="UniProtKB-KW"/>
</dbReference>
<evidence type="ECO:0000259" key="11">
    <source>
        <dbReference type="PROSITE" id="PS51456"/>
    </source>
</evidence>
<evidence type="ECO:0000256" key="9">
    <source>
        <dbReference type="SAM" id="Coils"/>
    </source>
</evidence>